<comment type="caution">
    <text evidence="14">The sequence shown here is derived from an EMBL/GenBank/DDBJ whole genome shotgun (WGS) entry which is preliminary data.</text>
</comment>
<evidence type="ECO:0000256" key="8">
    <source>
        <dbReference type="ARBA" id="ARBA00023315"/>
    </source>
</evidence>
<reference evidence="15" key="1">
    <citation type="submission" date="2018-05" db="EMBL/GenBank/DDBJ databases">
        <authorList>
            <person name="Liu B.-T."/>
        </authorList>
    </citation>
    <scope>NUCLEOTIDE SEQUENCE [LARGE SCALE GENOMIC DNA]</scope>
    <source>
        <strain evidence="15">WD6-1</strain>
    </source>
</reference>
<dbReference type="SUPFAM" id="SSF47005">
    <property type="entry name" value="Peripheral subunit-binding domain of 2-oxo acid dehydrogenase complex"/>
    <property type="match status" value="1"/>
</dbReference>
<feature type="compositionally biased region" description="Basic and acidic residues" evidence="11">
    <location>
        <begin position="94"/>
        <end position="115"/>
    </location>
</feature>
<comment type="cofactor">
    <cofactor evidence="1 10">
        <name>(R)-lipoate</name>
        <dbReference type="ChEBI" id="CHEBI:83088"/>
    </cofactor>
</comment>
<feature type="domain" description="Peripheral subunit-binding (PSBD)" evidence="13">
    <location>
        <begin position="166"/>
        <end position="203"/>
    </location>
</feature>
<keyword evidence="6 10" id="KW-0808">Transferase</keyword>
<dbReference type="InterPro" id="IPR011053">
    <property type="entry name" value="Single_hybrid_motif"/>
</dbReference>
<dbReference type="PROSITE" id="PS50968">
    <property type="entry name" value="BIOTINYL_LIPOYL"/>
    <property type="match status" value="1"/>
</dbReference>
<comment type="similarity">
    <text evidence="4 10">Belongs to the 2-oxoacid dehydrogenase family.</text>
</comment>
<dbReference type="PANTHER" id="PTHR43178">
    <property type="entry name" value="DIHYDROLIPOAMIDE ACETYLTRANSFERASE COMPONENT OF PYRUVATE DEHYDROGENASE COMPLEX"/>
    <property type="match status" value="1"/>
</dbReference>
<proteinExistence type="inferred from homology"/>
<keyword evidence="7 10" id="KW-0450">Lipoyl</keyword>
<feature type="region of interest" description="Disordered" evidence="11">
    <location>
        <begin position="79"/>
        <end position="171"/>
    </location>
</feature>
<evidence type="ECO:0000313" key="14">
    <source>
        <dbReference type="EMBL" id="PWE16759.1"/>
    </source>
</evidence>
<dbReference type="AlphaFoldDB" id="A0A2U2BRZ4"/>
<keyword evidence="15" id="KW-1185">Reference proteome</keyword>
<evidence type="ECO:0000256" key="6">
    <source>
        <dbReference type="ARBA" id="ARBA00022679"/>
    </source>
</evidence>
<sequence>MSQYKYKLPDVGEGVVEAEIVEWHVKEGDHVEEDQHILDVMTDKATVEIPCAVSGTVKKIVGEPGDVIPVGTEILFIDVDGEVPEDVEETAAPEPKEDKAGAESKDKDETVDARSFETPASPAPQDEGETGKTESAKKAPHAEERATASVSKREGRAAAASGGKPLASPAVRKRALEHDLDLADVPGTGPAGRVTHDDLDDFIAAGGRLVSKAGAAGGGPSRAPRTGVEEIKIIGLRRKIAENMALAKRTIPHIAYVEEIDLTALEDLRAHLNATKADDQPKLTLIPFLVTALARALPDFPQANAHFDSDAGVLTQYEGVHCGIATATPNGLMVPVIRHAEALDVWQIADELKRLADAARAGKAAKDELSGSTITITSLGAIGGLVTTPVINHPETAIIGVNKMQTLPRYDDAGRVVPRKLMNLSSSFDHRIVDGDVAARLIQSVKALLENPATLFM</sequence>
<evidence type="ECO:0000256" key="1">
    <source>
        <dbReference type="ARBA" id="ARBA00001938"/>
    </source>
</evidence>
<dbReference type="OrthoDB" id="9805770at2"/>
<comment type="subunit">
    <text evidence="5">Forms a 24-polypeptide structural core with octahedral symmetry. Part of the 2-oxoglutarate dehydrogenase (OGDH) complex composed of E1 (2-oxoglutarate dehydrogenase), E2 (dihydrolipoamide succinyltransferase) and E3 (dihydrolipoamide dehydrogenase); the complex contains multiple copies of the three enzymatic components (E1, E2 and E3).</text>
</comment>
<keyword evidence="8 10" id="KW-0012">Acyltransferase</keyword>
<gene>
    <name evidence="14" type="ORF">DDZ18_11200</name>
</gene>
<dbReference type="FunFam" id="3.30.559.10:FF:000007">
    <property type="entry name" value="Dihydrolipoamide acetyltransferase component of pyruvate dehydrogenase complex"/>
    <property type="match status" value="1"/>
</dbReference>
<dbReference type="SUPFAM" id="SSF52777">
    <property type="entry name" value="CoA-dependent acyltransferases"/>
    <property type="match status" value="1"/>
</dbReference>
<evidence type="ECO:0000256" key="3">
    <source>
        <dbReference type="ARBA" id="ARBA00005145"/>
    </source>
</evidence>
<dbReference type="Gene3D" id="4.10.320.10">
    <property type="entry name" value="E3-binding domain"/>
    <property type="match status" value="1"/>
</dbReference>
<dbReference type="CDD" id="cd06849">
    <property type="entry name" value="lipoyl_domain"/>
    <property type="match status" value="1"/>
</dbReference>
<evidence type="ECO:0000256" key="2">
    <source>
        <dbReference type="ARBA" id="ARBA00004052"/>
    </source>
</evidence>
<dbReference type="InterPro" id="IPR004167">
    <property type="entry name" value="PSBD"/>
</dbReference>
<dbReference type="PROSITE" id="PS51826">
    <property type="entry name" value="PSBD"/>
    <property type="match status" value="1"/>
</dbReference>
<dbReference type="GO" id="GO:0005737">
    <property type="term" value="C:cytoplasm"/>
    <property type="evidence" value="ECO:0007669"/>
    <property type="project" value="TreeGrafter"/>
</dbReference>
<dbReference type="InterPro" id="IPR000089">
    <property type="entry name" value="Biotin_lipoyl"/>
</dbReference>
<dbReference type="Pfam" id="PF02817">
    <property type="entry name" value="E3_binding"/>
    <property type="match status" value="1"/>
</dbReference>
<dbReference type="InterPro" id="IPR050743">
    <property type="entry name" value="2-oxoacid_DH_E2_comp"/>
</dbReference>
<dbReference type="GO" id="GO:0004149">
    <property type="term" value="F:dihydrolipoyllysine-residue succinyltransferase activity"/>
    <property type="evidence" value="ECO:0007669"/>
    <property type="project" value="UniProtKB-EC"/>
</dbReference>
<dbReference type="EMBL" id="QEXV01000005">
    <property type="protein sequence ID" value="PWE16759.1"/>
    <property type="molecule type" value="Genomic_DNA"/>
</dbReference>
<organism evidence="14 15">
    <name type="scientific">Marinicauda salina</name>
    <dbReference type="NCBI Taxonomy" id="2135793"/>
    <lineage>
        <taxon>Bacteria</taxon>
        <taxon>Pseudomonadati</taxon>
        <taxon>Pseudomonadota</taxon>
        <taxon>Alphaproteobacteria</taxon>
        <taxon>Maricaulales</taxon>
        <taxon>Maricaulaceae</taxon>
        <taxon>Marinicauda</taxon>
    </lineage>
</organism>
<dbReference type="InterPro" id="IPR003016">
    <property type="entry name" value="2-oxoA_DH_lipoyl-BS"/>
</dbReference>
<dbReference type="SUPFAM" id="SSF51230">
    <property type="entry name" value="Single hybrid motif"/>
    <property type="match status" value="1"/>
</dbReference>
<dbReference type="InterPro" id="IPR001078">
    <property type="entry name" value="2-oxoacid_DH_actylTfrase"/>
</dbReference>
<evidence type="ECO:0000256" key="4">
    <source>
        <dbReference type="ARBA" id="ARBA00007317"/>
    </source>
</evidence>
<dbReference type="RefSeq" id="WP_109253482.1">
    <property type="nucleotide sequence ID" value="NZ_QEXV01000005.1"/>
</dbReference>
<comment type="pathway">
    <text evidence="3">Amino-acid degradation; L-lysine degradation via saccharopine pathway; glutaryl-CoA from L-lysine: step 6/6.</text>
</comment>
<dbReference type="PANTHER" id="PTHR43178:SF5">
    <property type="entry name" value="LIPOAMIDE ACYLTRANSFERASE COMPONENT OF BRANCHED-CHAIN ALPHA-KETO ACID DEHYDROGENASE COMPLEX, MITOCHONDRIAL"/>
    <property type="match status" value="1"/>
</dbReference>
<dbReference type="Gene3D" id="2.40.50.100">
    <property type="match status" value="1"/>
</dbReference>
<dbReference type="GO" id="GO:0016407">
    <property type="term" value="F:acetyltransferase activity"/>
    <property type="evidence" value="ECO:0007669"/>
    <property type="project" value="TreeGrafter"/>
</dbReference>
<feature type="domain" description="Lipoyl-binding" evidence="12">
    <location>
        <begin position="3"/>
        <end position="78"/>
    </location>
</feature>
<accession>A0A2U2BRZ4</accession>
<dbReference type="InterPro" id="IPR036625">
    <property type="entry name" value="E3-bd_dom_sf"/>
</dbReference>
<evidence type="ECO:0000313" key="15">
    <source>
        <dbReference type="Proteomes" id="UP000245168"/>
    </source>
</evidence>
<dbReference type="Pfam" id="PF00198">
    <property type="entry name" value="2-oxoacid_dh"/>
    <property type="match status" value="1"/>
</dbReference>
<dbReference type="PROSITE" id="PS00189">
    <property type="entry name" value="LIPOYL"/>
    <property type="match status" value="1"/>
</dbReference>
<evidence type="ECO:0000256" key="9">
    <source>
        <dbReference type="ARBA" id="ARBA00052761"/>
    </source>
</evidence>
<feature type="compositionally biased region" description="Basic and acidic residues" evidence="11">
    <location>
        <begin position="129"/>
        <end position="156"/>
    </location>
</feature>
<protein>
    <recommendedName>
        <fullName evidence="10">Dihydrolipoamide acetyltransferase component of pyruvate dehydrogenase complex</fullName>
        <ecNumber evidence="10">2.3.1.-</ecNumber>
    </recommendedName>
</protein>
<evidence type="ECO:0000256" key="5">
    <source>
        <dbReference type="ARBA" id="ARBA00011666"/>
    </source>
</evidence>
<dbReference type="Pfam" id="PF00364">
    <property type="entry name" value="Biotin_lipoyl"/>
    <property type="match status" value="1"/>
</dbReference>
<evidence type="ECO:0000259" key="13">
    <source>
        <dbReference type="PROSITE" id="PS51826"/>
    </source>
</evidence>
<name>A0A2U2BRZ4_9PROT</name>
<comment type="catalytic activity">
    <reaction evidence="9">
        <text>N(6)-[(R)-dihydrolipoyl]-L-lysyl-[protein] + succinyl-CoA = N(6)-[(R)-S(8)-succinyldihydrolipoyl]-L-lysyl-[protein] + CoA</text>
        <dbReference type="Rhea" id="RHEA:15213"/>
        <dbReference type="Rhea" id="RHEA-COMP:10475"/>
        <dbReference type="Rhea" id="RHEA-COMP:20092"/>
        <dbReference type="ChEBI" id="CHEBI:57287"/>
        <dbReference type="ChEBI" id="CHEBI:57292"/>
        <dbReference type="ChEBI" id="CHEBI:83100"/>
        <dbReference type="ChEBI" id="CHEBI:83120"/>
        <dbReference type="EC" id="2.3.1.61"/>
    </reaction>
</comment>
<feature type="compositionally biased region" description="Acidic residues" evidence="11">
    <location>
        <begin position="79"/>
        <end position="91"/>
    </location>
</feature>
<dbReference type="EC" id="2.3.1.-" evidence="10"/>
<dbReference type="InterPro" id="IPR023213">
    <property type="entry name" value="CAT-like_dom_sf"/>
</dbReference>
<comment type="function">
    <text evidence="2">E2 component of the 2-oxoglutarate dehydrogenase (OGDH) complex which catalyzes the second step in the conversion of 2-oxoglutarate to succinyl-CoA and CO(2).</text>
</comment>
<evidence type="ECO:0000256" key="10">
    <source>
        <dbReference type="RuleBase" id="RU003423"/>
    </source>
</evidence>
<evidence type="ECO:0000256" key="7">
    <source>
        <dbReference type="ARBA" id="ARBA00022823"/>
    </source>
</evidence>
<evidence type="ECO:0000256" key="11">
    <source>
        <dbReference type="SAM" id="MobiDB-lite"/>
    </source>
</evidence>
<evidence type="ECO:0000259" key="12">
    <source>
        <dbReference type="PROSITE" id="PS50968"/>
    </source>
</evidence>
<dbReference type="Gene3D" id="3.30.559.10">
    <property type="entry name" value="Chloramphenicol acetyltransferase-like domain"/>
    <property type="match status" value="1"/>
</dbReference>
<dbReference type="Proteomes" id="UP000245168">
    <property type="component" value="Unassembled WGS sequence"/>
</dbReference>
<dbReference type="GO" id="GO:0031405">
    <property type="term" value="F:lipoic acid binding"/>
    <property type="evidence" value="ECO:0007669"/>
    <property type="project" value="TreeGrafter"/>
</dbReference>